<protein>
    <recommendedName>
        <fullName evidence="3">CCHC-type domain-containing protein</fullName>
    </recommendedName>
</protein>
<evidence type="ECO:0000256" key="1">
    <source>
        <dbReference type="SAM" id="MobiDB-lite"/>
    </source>
</evidence>
<feature type="non-terminal residue" evidence="2">
    <location>
        <position position="1"/>
    </location>
</feature>
<feature type="compositionally biased region" description="Basic residues" evidence="1">
    <location>
        <begin position="51"/>
        <end position="75"/>
    </location>
</feature>
<feature type="region of interest" description="Disordered" evidence="1">
    <location>
        <begin position="528"/>
        <end position="556"/>
    </location>
</feature>
<gene>
    <name evidence="2" type="ORF">g.13073</name>
</gene>
<reference evidence="2" key="1">
    <citation type="submission" date="2015-09" db="EMBL/GenBank/DDBJ databases">
        <title>De novo assembly of Pectinophora gossypiella (Pink Bollworm) gut transcriptome.</title>
        <authorList>
            <person name="Tassone E.E."/>
        </authorList>
    </citation>
    <scope>NUCLEOTIDE SEQUENCE</scope>
</reference>
<organism evidence="2">
    <name type="scientific">Pectinophora gossypiella</name>
    <name type="common">Cotton pink bollworm</name>
    <name type="synonym">Depressaria gossypiella</name>
    <dbReference type="NCBI Taxonomy" id="13191"/>
    <lineage>
        <taxon>Eukaryota</taxon>
        <taxon>Metazoa</taxon>
        <taxon>Ecdysozoa</taxon>
        <taxon>Arthropoda</taxon>
        <taxon>Hexapoda</taxon>
        <taxon>Insecta</taxon>
        <taxon>Pterygota</taxon>
        <taxon>Neoptera</taxon>
        <taxon>Endopterygota</taxon>
        <taxon>Lepidoptera</taxon>
        <taxon>Glossata</taxon>
        <taxon>Ditrysia</taxon>
        <taxon>Gelechioidea</taxon>
        <taxon>Gelechiidae</taxon>
        <taxon>Apatetrinae</taxon>
        <taxon>Pectinophora</taxon>
    </lineage>
</organism>
<dbReference type="OrthoDB" id="6931295at2759"/>
<sequence>VSSSFYNFPAMDPPEDPGGTPPVVASYVTISNVASTNEEASMDTDGSLVQGKKRKRVSRSKMCKHCNKKRRKGHEKRLSDCQCLSETESNIQPASQSLDENQTQNISLPLFNETVASQNISTVADNHSPQSQIARRTYISSDAAPYTLHIQHKLTSPDDGVSLHPVSLGRFLKQNKVTGIVDGSLKRIGRNRVSLSFKKYEDANSFLENPILDSSKYKAFIPTFSVIRMGVVRGVPAEWSEEEVKENTTVSIGCGPILKVRRLNRKVIINSKVEFKPTESVVLTFDGQILPKRVFMCYTALPVDLYIYPTVQCFSCCRYGHVKTQCRSQPRCFKCGQGHNGDTCSVHEEDVKCCLCNGNHQATDRKCLEYERQRAIKETMAKSCISYAEALKTHPAITKISYAEALLSSHHVPDNVPLLTSPSQAAKSPSKVSYKKTVLQTRKAPPRTTKGYDVQSHRELVREYDLPASANGTALKYQETVNDPSNIPISELIIALLNLLSQSNLIPPSNAALIDSLAQISKTLHNGPKFQSSPVELQERNSRRTSPSQGKSAPDLSICTPNLAPYLSWEALKYTFGSDHYSLIITLPFQHETVRKRIRLKYRLLNADWNTFKSRMESKICCFPPVTPGNETFCAETFAGAFIEIANELFPMKKVGCGIPSPPWWDSECTEAARKRKEAEKLYFECSTDENFNKVTENIEVCKKMFKQKKI</sequence>
<accession>A0A1E1WRX0</accession>
<evidence type="ECO:0008006" key="3">
    <source>
        <dbReference type="Google" id="ProtNLM"/>
    </source>
</evidence>
<feature type="region of interest" description="Disordered" evidence="1">
    <location>
        <begin position="1"/>
        <end position="23"/>
    </location>
</feature>
<dbReference type="AlphaFoldDB" id="A0A1E1WRX0"/>
<feature type="region of interest" description="Disordered" evidence="1">
    <location>
        <begin position="430"/>
        <end position="454"/>
    </location>
</feature>
<name>A0A1E1WRX0_PECGO</name>
<evidence type="ECO:0000313" key="2">
    <source>
        <dbReference type="EMBL" id="JAT89760.1"/>
    </source>
</evidence>
<feature type="region of interest" description="Disordered" evidence="1">
    <location>
        <begin position="35"/>
        <end position="78"/>
    </location>
</feature>
<dbReference type="EMBL" id="GDQN01001294">
    <property type="protein sequence ID" value="JAT89760.1"/>
    <property type="molecule type" value="Transcribed_RNA"/>
</dbReference>
<proteinExistence type="predicted"/>